<dbReference type="PANTHER" id="PTHR22716:SF1">
    <property type="entry name" value="ETS CLASS TRANSCRIPTION FACTOR-RELATED"/>
    <property type="match status" value="1"/>
</dbReference>
<name>A0A8S1EJP8_9PELO</name>
<evidence type="ECO:0000313" key="2">
    <source>
        <dbReference type="EMBL" id="CAB3400430.1"/>
    </source>
</evidence>
<organism evidence="2 3">
    <name type="scientific">Caenorhabditis bovis</name>
    <dbReference type="NCBI Taxonomy" id="2654633"/>
    <lineage>
        <taxon>Eukaryota</taxon>
        <taxon>Metazoa</taxon>
        <taxon>Ecdysozoa</taxon>
        <taxon>Nematoda</taxon>
        <taxon>Chromadorea</taxon>
        <taxon>Rhabditida</taxon>
        <taxon>Rhabditina</taxon>
        <taxon>Rhabditomorpha</taxon>
        <taxon>Rhabditoidea</taxon>
        <taxon>Rhabditidae</taxon>
        <taxon>Peloderinae</taxon>
        <taxon>Caenorhabditis</taxon>
    </lineage>
</organism>
<dbReference type="OrthoDB" id="5841281at2759"/>
<dbReference type="PANTHER" id="PTHR22716">
    <property type="entry name" value="ETS CLASS TRANSCRIPTION FACTOR-RELATED-RELATED"/>
    <property type="match status" value="1"/>
</dbReference>
<feature type="region of interest" description="Disordered" evidence="1">
    <location>
        <begin position="1634"/>
        <end position="1654"/>
    </location>
</feature>
<dbReference type="Proteomes" id="UP000494206">
    <property type="component" value="Unassembled WGS sequence"/>
</dbReference>
<feature type="compositionally biased region" description="Pro residues" evidence="1">
    <location>
        <begin position="1575"/>
        <end position="1585"/>
    </location>
</feature>
<dbReference type="InterPro" id="IPR040129">
    <property type="entry name" value="Lin-15B-like"/>
</dbReference>
<comment type="caution">
    <text evidence="2">The sequence shown here is derived from an EMBL/GenBank/DDBJ whole genome shotgun (WGS) entry which is preliminary data.</text>
</comment>
<reference evidence="2 3" key="1">
    <citation type="submission" date="2020-04" db="EMBL/GenBank/DDBJ databases">
        <authorList>
            <person name="Laetsch R D."/>
            <person name="Stevens L."/>
            <person name="Kumar S."/>
            <person name="Blaxter L. M."/>
        </authorList>
    </citation>
    <scope>NUCLEOTIDE SEQUENCE [LARGE SCALE GENOMIC DNA]</scope>
</reference>
<protein>
    <recommendedName>
        <fullName evidence="4">THAP-type domain-containing protein</fullName>
    </recommendedName>
</protein>
<proteinExistence type="predicted"/>
<dbReference type="EMBL" id="CADEPM010000002">
    <property type="protein sequence ID" value="CAB3400430.1"/>
    <property type="molecule type" value="Genomic_DNA"/>
</dbReference>
<feature type="compositionally biased region" description="Basic and acidic residues" evidence="1">
    <location>
        <begin position="1465"/>
        <end position="1475"/>
    </location>
</feature>
<evidence type="ECO:0000256" key="1">
    <source>
        <dbReference type="SAM" id="MobiDB-lite"/>
    </source>
</evidence>
<feature type="region of interest" description="Disordered" evidence="1">
    <location>
        <begin position="664"/>
        <end position="684"/>
    </location>
</feature>
<sequence length="2674" mass="308298">MKFIVGTKRAKTAPIPTATELEFYLDKLAGQIKTHNYFNRSFGPFSVTFDVVRGPTTVYLAYSIHSFETRLCRSNRVFLHRVVMNTADTDTVLGLIRRTICNSTYKQLNFRNVVIREPQFMNEFCRDKPELKPFICFSAYIKQFADSIFTHDFFKWPFMKFRNIVKGAMKNKYHGEIVEKSMKKFEFFLDIPSLFDKSWKENAIIVDFFVKHFGLFTSLNERFELNEAITNEDMCYIEYLQRLYMLLREIEHDLSSTDNSISQVVPAVQVIRDFVENQEFEYQSIIMSSFDNIMAPLLSHSHPNRYDIACFLDPRYSLRLNIYSLKDWQKIACDFVNLCCKDEIVYEAVDGYRSNMKNARLVKFRNEVNFYCSTVQASRPHLKSDLMEWWGVYESNLILMFQKALHFLGTPAISLDANKYFGKDGKHINLCYQLTYKALENALAVAGTMETYEGGGRSTKIKKSALFRYFSTNKFIRRAEDDDDLEKYMMAQPAEKTKKTDEKAINQNFSIVNHQEGQTSMGNNLIRNEVIKQKTVEDDSIPDKVIKQEPVEAAPIPDKVIKQEPVEDHDNAENVAKKKHVETSSSADKFIQPGHIEIPLIADKVIKDEPIDEYPTTVEVEISSKGRRVRAPILEKLEETNEEPLSARSARCRKPPKRLQAYETVPQRKQTEKPKTRRGPYKKTMEKPPMLEKMIAEHSVEKSKVIRKRRSCREPVDPHPVLENDVKKEPIEGPLTKRRKKKIQLPMLQDVIKSEPIEETIVQKNTSTQNTTTTEKAPDGLLDTWKHIIAMDSLIPKSDPEQTNKLNPELYYAQNAPPGTKFSIRPVIVEKLPPETTKMSPSTSKPANSTVMPRIPTLNMFEATPTSDVLKERIGKLLAKFFTSHGITPDAIEDQSLEAVFKLLNAGNLIPNKQELEVYIEKTATLEQYPINFARNGGSLTATVDIHNYGDDNYMAFSVHCFDDSKKRRNLVFLKKMALTDMSPTNILMTMKQCILKSAPNKIHFENIVCQNVQLFQKMKHFKEIKVYLCFVTIIERFVKLILTLPVFSKVISTLRSFILYVRRTPELYNRYCRLQLAKNGGALDLPNIPEDYDWQPIAVFLEKCLEKHQTFLELAEKFHLTKQYLSPQMHLNLVDLGKILSMLRRYVHQLSQTDSSISQIVPAITCIHYVLETHFPTRYEFDYMAADDLHLKPFLNNRQDRRYDFATLLDPRYAYLQCIYNSTEWNGIEFDFLSAYTREEDLTDEALASVEPKSVKEMQECRNKKIQSEFASYRSLVLSGRPCFDVNVFDWWSSRSEEMPYLYRKSKELLVPPACAISAGHYFARGGKFTHLCSQDIKLEALENTLNLAASREKFFGKGYSKSLKTMESRFENDFQDPRDPLKSFVLQMNESSAESLSIENLLMAAPPEKKEKLLEVKEEVMDDFENSVDIKPIIEAPVVAFTDTVVKQEMEESDQDQSPASSHDNHATSEEPSGKVAWLPRRKFYGTKRCCVCSRSMEPDVMKQMTVYSERALLFLAHTLGRNPGSVTHVDDFKGTISRYFQKYNRDEFKKLLAEYKREQAKEKEKSGSWSPSPSPPPIPVPVSEPIKTGLQKAEEALMQDVRKKFPIPPPYISKGAKRAAAPNIISVALKRKQTHPENSIESSADETENRHTGSVRQDFLVCAYCYDNGCPEEMTAVAKGARRLSGWIEVLGREFEKNVRNRPDAVICKSHFSLDAFNNSGKLKIGYLPCRKINVKTLFSFFNKTNDKYRCTSCSRFFRCDSSPRIMENHLRYAHLLSNIEMNKEKNLDKATTSKAAMKQPVETKPCITAEQQSTLSSFIFNNVEENTPKIVSAEERNNTLIEKYYYEHRNGKQCVICKRIFYKKSEHILISHITVAHPHVDELRKETAKLKILSEEKESSDYIWNFFEDRDNVFHCLCCDLKFAKRTHASLVKHLINMHPQVAHSAKIRERTIDYDLGIRRMPISNQRGRGKPVPPEQTLTMFMMCNGIPYDAVEDPSFHTIQNALVRTMEHTKQVFIEASVERLNTELVKSYFACIKTPICATVDVCTDEHESYLAFSLHHFDDHFERKNHVFFHKLVNPSPQKTEILNAISNKMKEFGFGEATVKTLIYSGRLEHVLSDMGDEPAKYMSFYTNLENFCNKVINIQNFRTAFNVFDAFLTNIRQTENMPERFNLMQYGRGKFFDLTLSKSQHYMDVKELLKRTFEDQQIIPMLESFSRRWKISGFPANPILENLRILHQILETVGRFIQAITGPHSAIALVIPAVNKIKQMTVSINASKSVKKEIELIIRQEFDNYIENFYYKYYKCATMLDPRFSCTSLFSSDEWDGIERKIIEEIGACKESYPKNPNGTQSVPSESEVDTVFESLRNEFEQYKSLITQHRPTLRTQSYEWWHSYRAALPQLYKKAREYLTIPITTIDADFYFGRHGKFAHLVSRLTYHQLQSALNVAAVNEPFRGKGNIEAPKSYLKKKEESPSEPPAKRSKDAANQPPPLPPYVCQTTPKQQNGNDILPHRNPNRLIRCNTLSERDQDEVDPIEKMLMEPPSFRSSAPLSNLTSVKNEMPELSNEMPYILNENYISHEQSYVSNEGSFGAQADPFDDQEQCYEDVKPDINMLKSANISSPKSPDASIPKSTDTCVFNDTNASVLSETDIKPDVNTLKCVKTEREDS</sequence>
<evidence type="ECO:0000313" key="3">
    <source>
        <dbReference type="Proteomes" id="UP000494206"/>
    </source>
</evidence>
<keyword evidence="3" id="KW-1185">Reference proteome</keyword>
<feature type="region of interest" description="Disordered" evidence="1">
    <location>
        <begin position="702"/>
        <end position="724"/>
    </location>
</feature>
<gene>
    <name evidence="2" type="ORF">CBOVIS_LOCUS3374</name>
</gene>
<feature type="region of interest" description="Disordered" evidence="1">
    <location>
        <begin position="1562"/>
        <end position="1586"/>
    </location>
</feature>
<feature type="compositionally biased region" description="Basic and acidic residues" evidence="1">
    <location>
        <begin position="2474"/>
        <end position="2490"/>
    </location>
</feature>
<dbReference type="SUPFAM" id="SSF53098">
    <property type="entry name" value="Ribonuclease H-like"/>
    <property type="match status" value="3"/>
</dbReference>
<feature type="region of interest" description="Disordered" evidence="1">
    <location>
        <begin position="1451"/>
        <end position="1476"/>
    </location>
</feature>
<accession>A0A8S1EJP8</accession>
<feature type="compositionally biased region" description="Basic and acidic residues" evidence="1">
    <location>
        <begin position="712"/>
        <end position="724"/>
    </location>
</feature>
<dbReference type="GO" id="GO:0040027">
    <property type="term" value="P:negative regulation of vulval development"/>
    <property type="evidence" value="ECO:0007669"/>
    <property type="project" value="InterPro"/>
</dbReference>
<evidence type="ECO:0008006" key="4">
    <source>
        <dbReference type="Google" id="ProtNLM"/>
    </source>
</evidence>
<dbReference type="InterPro" id="IPR012337">
    <property type="entry name" value="RNaseH-like_sf"/>
</dbReference>
<feature type="region of interest" description="Disordered" evidence="1">
    <location>
        <begin position="2465"/>
        <end position="2521"/>
    </location>
</feature>
<feature type="compositionally biased region" description="Polar residues" evidence="1">
    <location>
        <begin position="2503"/>
        <end position="2513"/>
    </location>
</feature>